<dbReference type="HOGENOM" id="CLU_841016_0_0_10"/>
<proteinExistence type="predicted"/>
<organism evidence="1 2">
    <name type="scientific">Amoebophilus asiaticus (strain 5a2)</name>
    <dbReference type="NCBI Taxonomy" id="452471"/>
    <lineage>
        <taxon>Bacteria</taxon>
        <taxon>Pseudomonadati</taxon>
        <taxon>Bacteroidota</taxon>
        <taxon>Cytophagia</taxon>
        <taxon>Cytophagales</taxon>
        <taxon>Amoebophilaceae</taxon>
        <taxon>Candidatus Amoebophilus</taxon>
    </lineage>
</organism>
<evidence type="ECO:0000313" key="2">
    <source>
        <dbReference type="Proteomes" id="UP000001227"/>
    </source>
</evidence>
<protein>
    <recommendedName>
        <fullName evidence="3">Lipoprotein</fullName>
    </recommendedName>
</protein>
<keyword evidence="2" id="KW-1185">Reference proteome</keyword>
<reference evidence="1 2" key="1">
    <citation type="journal article" date="2010" name="J. Bacteriol.">
        <title>The genome of the amoeba symbiont 'Candidatus Amoebophilus asiaticus' reveals common mechanisms for host cell interaction among amoeba-associated bacteria.</title>
        <authorList>
            <person name="Schmitz-Esser S."/>
            <person name="Tischler P."/>
            <person name="Arnold R."/>
            <person name="Montanaro J."/>
            <person name="Wagner M."/>
            <person name="Rattei T."/>
            <person name="Horn M."/>
        </authorList>
    </citation>
    <scope>NUCLEOTIDE SEQUENCE [LARGE SCALE GENOMIC DNA]</scope>
    <source>
        <strain evidence="1 2">5a2</strain>
    </source>
</reference>
<dbReference type="KEGG" id="aas:Aasi_0511"/>
<dbReference type="Proteomes" id="UP000001227">
    <property type="component" value="Chromosome"/>
</dbReference>
<dbReference type="STRING" id="452471.Aasi_0511"/>
<gene>
    <name evidence="1" type="ordered locus">Aasi_0511</name>
</gene>
<sequence>MDNKKLVVYSLLLFMGISGCQKHNLDKIYKDEHFDTVIDRNLALHVYAKKAKENTGKEREKYLIKFFNAFPNDFETFFKMEYPCYGDTLYVVKNEEDWYMESFFFKNPWGRFYPVLCIVDSEKEIPKEVPTKKFIDFDIEAYKAGAFPRLGEDIHYTLLYEIQKIVPEEIFYRKMLSIQVGLFDSLYKIDQSSTAYSLPVHFIDPFLSKSELIPVSSLGPNDLNDLTEEEKKQEMLRVSIELPEVEPIWIKLLEEKTDDEICSFWYGLHRRRGGPAPVNSQGNWKATYNHLIKVSPRIANLMRKACDKILENHKEGIDKDEVMKIVKLTK</sequence>
<dbReference type="PROSITE" id="PS51257">
    <property type="entry name" value="PROKAR_LIPOPROTEIN"/>
    <property type="match status" value="1"/>
</dbReference>
<name>B3ERR3_AMOA5</name>
<accession>B3ERR3</accession>
<evidence type="ECO:0008006" key="3">
    <source>
        <dbReference type="Google" id="ProtNLM"/>
    </source>
</evidence>
<dbReference type="AlphaFoldDB" id="B3ERR3"/>
<dbReference type="EMBL" id="CP001102">
    <property type="protein sequence ID" value="ACE05915.1"/>
    <property type="molecule type" value="Genomic_DNA"/>
</dbReference>
<evidence type="ECO:0000313" key="1">
    <source>
        <dbReference type="EMBL" id="ACE05915.1"/>
    </source>
</evidence>